<dbReference type="SUPFAM" id="SSF53756">
    <property type="entry name" value="UDP-Glycosyltransferase/glycogen phosphorylase"/>
    <property type="match status" value="1"/>
</dbReference>
<dbReference type="InterPro" id="IPR001296">
    <property type="entry name" value="Glyco_trans_1"/>
</dbReference>
<dbReference type="GeneID" id="71965872"/>
<dbReference type="Proteomes" id="UP000831817">
    <property type="component" value="Chromosome"/>
</dbReference>
<dbReference type="RefSeq" id="WP_248564270.1">
    <property type="nucleotide sequence ID" value="NZ_AP025698.1"/>
</dbReference>
<reference evidence="3 4" key="1">
    <citation type="submission" date="2022-04" db="EMBL/GenBank/DDBJ databases">
        <title>Complete genome of Methanothermobacter tenebrarum strain RMAS.</title>
        <authorList>
            <person name="Nakamura K."/>
            <person name="Oshima K."/>
            <person name="Hattori M."/>
            <person name="Kamagata Y."/>
            <person name="Takamizawa K."/>
        </authorList>
    </citation>
    <scope>NUCLEOTIDE SEQUENCE [LARGE SCALE GENOMIC DNA]</scope>
    <source>
        <strain evidence="3 4">RMAS</strain>
    </source>
</reference>
<dbReference type="EMBL" id="AP025698">
    <property type="protein sequence ID" value="BDH79962.1"/>
    <property type="molecule type" value="Genomic_DNA"/>
</dbReference>
<evidence type="ECO:0000313" key="3">
    <source>
        <dbReference type="EMBL" id="BDH79962.1"/>
    </source>
</evidence>
<keyword evidence="4" id="KW-1185">Reference proteome</keyword>
<dbReference type="Pfam" id="PF00534">
    <property type="entry name" value="Glycos_transf_1"/>
    <property type="match status" value="1"/>
</dbReference>
<accession>A0ABM7YCX2</accession>
<proteinExistence type="predicted"/>
<evidence type="ECO:0000259" key="2">
    <source>
        <dbReference type="Pfam" id="PF13439"/>
    </source>
</evidence>
<name>A0ABM7YCX2_9EURY</name>
<sequence length="375" mass="43382">MKIGFIHHSMIIGSGIDTVIWEIASRLCEEHDVEILTFNSEYSSPIIREIRFPFKKNRVINGVFNPVIPHTYSLRRHLDKFDAINVHHYPANIIPFFPSRSDTFIAVTEWSGPPSSKLGAVKFHEKLYMKLIRKMNKIAALKADGLIAPCPFVKRWIKENYGLDSEQIYLDGINFQLFNREYDYRPINFMDGYINILYVGRVAPHKNIECLIESFQILKEYIDDVRLIIVGRRTFPVYYKNLMKILRKKGLEDDVIFTGKVSWEELPRYYSACDIYATCSLWEGFLRAEAFAMGKPMVAFDVGANSDTIHNGKNGILVKEKSSKAFAEGLIRLASDENLRKKMGERGYKWAKENLDFNVIAKNFSNYLEEAISCR</sequence>
<organism evidence="3 4">
    <name type="scientific">Methanothermobacter tenebrarum</name>
    <dbReference type="NCBI Taxonomy" id="680118"/>
    <lineage>
        <taxon>Archaea</taxon>
        <taxon>Methanobacteriati</taxon>
        <taxon>Methanobacteriota</taxon>
        <taxon>Methanomada group</taxon>
        <taxon>Methanobacteria</taxon>
        <taxon>Methanobacteriales</taxon>
        <taxon>Methanobacteriaceae</taxon>
        <taxon>Methanothermobacter</taxon>
    </lineage>
</organism>
<dbReference type="CDD" id="cd03801">
    <property type="entry name" value="GT4_PimA-like"/>
    <property type="match status" value="1"/>
</dbReference>
<dbReference type="PANTHER" id="PTHR12526">
    <property type="entry name" value="GLYCOSYLTRANSFERASE"/>
    <property type="match status" value="1"/>
</dbReference>
<feature type="domain" description="Glycosyltransferase subfamily 4-like N-terminal" evidence="2">
    <location>
        <begin position="14"/>
        <end position="169"/>
    </location>
</feature>
<feature type="domain" description="Glycosyl transferase family 1" evidence="1">
    <location>
        <begin position="191"/>
        <end position="350"/>
    </location>
</feature>
<gene>
    <name evidence="3" type="ORF">MTTB_13410</name>
</gene>
<evidence type="ECO:0000313" key="4">
    <source>
        <dbReference type="Proteomes" id="UP000831817"/>
    </source>
</evidence>
<dbReference type="Pfam" id="PF13439">
    <property type="entry name" value="Glyco_transf_4"/>
    <property type="match status" value="1"/>
</dbReference>
<dbReference type="Gene3D" id="3.40.50.2000">
    <property type="entry name" value="Glycogen Phosphorylase B"/>
    <property type="match status" value="2"/>
</dbReference>
<dbReference type="InterPro" id="IPR028098">
    <property type="entry name" value="Glyco_trans_4-like_N"/>
</dbReference>
<evidence type="ECO:0000259" key="1">
    <source>
        <dbReference type="Pfam" id="PF00534"/>
    </source>
</evidence>
<protein>
    <submittedName>
        <fullName evidence="3">Galactosyl-transferase RfpB-like protein</fullName>
    </submittedName>
</protein>